<evidence type="ECO:0000256" key="4">
    <source>
        <dbReference type="ARBA" id="ARBA00022989"/>
    </source>
</evidence>
<proteinExistence type="inferred from homology"/>
<dbReference type="AlphaFoldDB" id="A0A7X0VWV3"/>
<evidence type="ECO:0000256" key="3">
    <source>
        <dbReference type="ARBA" id="ARBA00022692"/>
    </source>
</evidence>
<evidence type="ECO:0000259" key="7">
    <source>
        <dbReference type="PROSITE" id="PS50928"/>
    </source>
</evidence>
<keyword evidence="9" id="KW-1185">Reference proteome</keyword>
<feature type="domain" description="ABC transmembrane type-1" evidence="7">
    <location>
        <begin position="63"/>
        <end position="278"/>
    </location>
</feature>
<dbReference type="EMBL" id="JACJVO010000028">
    <property type="protein sequence ID" value="MBB6733629.1"/>
    <property type="molecule type" value="Genomic_DNA"/>
</dbReference>
<dbReference type="CDD" id="cd06261">
    <property type="entry name" value="TM_PBP2"/>
    <property type="match status" value="1"/>
</dbReference>
<protein>
    <submittedName>
        <fullName evidence="8">Sugar ABC transporter permease</fullName>
    </submittedName>
</protein>
<feature type="transmembrane region" description="Helical" evidence="6">
    <location>
        <begin position="67"/>
        <end position="91"/>
    </location>
</feature>
<dbReference type="SUPFAM" id="SSF161098">
    <property type="entry name" value="MetI-like"/>
    <property type="match status" value="1"/>
</dbReference>
<evidence type="ECO:0000256" key="5">
    <source>
        <dbReference type="ARBA" id="ARBA00023136"/>
    </source>
</evidence>
<dbReference type="PROSITE" id="PS50928">
    <property type="entry name" value="ABC_TM1"/>
    <property type="match status" value="1"/>
</dbReference>
<evidence type="ECO:0000256" key="1">
    <source>
        <dbReference type="ARBA" id="ARBA00004141"/>
    </source>
</evidence>
<name>A0A7X0VWV3_9BACL</name>
<feature type="transmembrane region" description="Helical" evidence="6">
    <location>
        <begin position="165"/>
        <end position="185"/>
    </location>
</feature>
<keyword evidence="3 6" id="KW-0812">Transmembrane</keyword>
<comment type="similarity">
    <text evidence="6">Belongs to the binding-protein-dependent transport system permease family.</text>
</comment>
<sequence>MTPFYLMILPGLLFFLLFKYVPMLGVVIAFQNYNPFQGFQGSEWVGLQHFRELFQERDFLVLLRNTLWLNLLDLLLFFPIPIVLAVMLGELRSRRMSALIQTVMYAPHFLSWVVIVGVTFVLFSAQSGGVNQLLQAAGLPRLEVLTDPAAFRWVWLLQNIWQGSGWSAILFLAALASINPTLYEASRIDGAGRLRQIWHISLPGLKQLIVILFILRLGHFMDLGFEHILLLQNPLNMSTSDVFDTFVYRKGIVRGDFSYTTAVGLFKSLVGLLLVVMSNKLAARSGQEGVI</sequence>
<gene>
    <name evidence="8" type="ORF">H7C18_22140</name>
</gene>
<feature type="transmembrane region" description="Helical" evidence="6">
    <location>
        <begin position="257"/>
        <end position="277"/>
    </location>
</feature>
<feature type="transmembrane region" description="Helical" evidence="6">
    <location>
        <begin position="12"/>
        <end position="30"/>
    </location>
</feature>
<comment type="caution">
    <text evidence="8">The sequence shown here is derived from an EMBL/GenBank/DDBJ whole genome shotgun (WGS) entry which is preliminary data.</text>
</comment>
<keyword evidence="5 6" id="KW-0472">Membrane</keyword>
<keyword evidence="2 6" id="KW-0813">Transport</keyword>
<evidence type="ECO:0000256" key="6">
    <source>
        <dbReference type="RuleBase" id="RU363032"/>
    </source>
</evidence>
<keyword evidence="4 6" id="KW-1133">Transmembrane helix</keyword>
<dbReference type="Proteomes" id="UP000564644">
    <property type="component" value="Unassembled WGS sequence"/>
</dbReference>
<dbReference type="GO" id="GO:0005886">
    <property type="term" value="C:plasma membrane"/>
    <property type="evidence" value="ECO:0007669"/>
    <property type="project" value="UniProtKB-SubCell"/>
</dbReference>
<dbReference type="PANTHER" id="PTHR43496">
    <property type="entry name" value="PROTEIN LPLB"/>
    <property type="match status" value="1"/>
</dbReference>
<dbReference type="InterPro" id="IPR000515">
    <property type="entry name" value="MetI-like"/>
</dbReference>
<feature type="transmembrane region" description="Helical" evidence="6">
    <location>
        <begin position="197"/>
        <end position="215"/>
    </location>
</feature>
<accession>A0A7X0VWV3</accession>
<evidence type="ECO:0000256" key="2">
    <source>
        <dbReference type="ARBA" id="ARBA00022448"/>
    </source>
</evidence>
<evidence type="ECO:0000313" key="8">
    <source>
        <dbReference type="EMBL" id="MBB6733629.1"/>
    </source>
</evidence>
<dbReference type="PANTHER" id="PTHR43496:SF1">
    <property type="entry name" value="POLYGALACTURONAN_RHAMNOGALACTURONAN TRANSPORT SYSTEM PERMEASE PROTEIN YTEP"/>
    <property type="match status" value="1"/>
</dbReference>
<comment type="subcellular location">
    <subcellularLocation>
        <location evidence="6">Cell membrane</location>
        <topology evidence="6">Multi-pass membrane protein</topology>
    </subcellularLocation>
    <subcellularLocation>
        <location evidence="1">Membrane</location>
        <topology evidence="1">Multi-pass membrane protein</topology>
    </subcellularLocation>
</comment>
<dbReference type="InterPro" id="IPR035906">
    <property type="entry name" value="MetI-like_sf"/>
</dbReference>
<dbReference type="Pfam" id="PF00528">
    <property type="entry name" value="BPD_transp_1"/>
    <property type="match status" value="1"/>
</dbReference>
<organism evidence="8 9">
    <name type="scientific">Cohnella zeiphila</name>
    <dbReference type="NCBI Taxonomy" id="2761120"/>
    <lineage>
        <taxon>Bacteria</taxon>
        <taxon>Bacillati</taxon>
        <taxon>Bacillota</taxon>
        <taxon>Bacilli</taxon>
        <taxon>Bacillales</taxon>
        <taxon>Paenibacillaceae</taxon>
        <taxon>Cohnella</taxon>
    </lineage>
</organism>
<dbReference type="GO" id="GO:0055085">
    <property type="term" value="P:transmembrane transport"/>
    <property type="evidence" value="ECO:0007669"/>
    <property type="project" value="InterPro"/>
</dbReference>
<dbReference type="Gene3D" id="1.10.3720.10">
    <property type="entry name" value="MetI-like"/>
    <property type="match status" value="1"/>
</dbReference>
<feature type="transmembrane region" description="Helical" evidence="6">
    <location>
        <begin position="103"/>
        <end position="125"/>
    </location>
</feature>
<evidence type="ECO:0000313" key="9">
    <source>
        <dbReference type="Proteomes" id="UP000564644"/>
    </source>
</evidence>
<reference evidence="8 9" key="1">
    <citation type="submission" date="2020-08" db="EMBL/GenBank/DDBJ databases">
        <title>Cohnella phylogeny.</title>
        <authorList>
            <person name="Dunlap C."/>
        </authorList>
    </citation>
    <scope>NUCLEOTIDE SEQUENCE [LARGE SCALE GENOMIC DNA]</scope>
    <source>
        <strain evidence="8 9">CBP 2801</strain>
    </source>
</reference>